<dbReference type="AlphaFoldDB" id="A0A4Y2FQM8"/>
<comment type="caution">
    <text evidence="2">The sequence shown here is derived from an EMBL/GenBank/DDBJ whole genome shotgun (WGS) entry which is preliminary data.</text>
</comment>
<organism evidence="2 3">
    <name type="scientific">Araneus ventricosus</name>
    <name type="common">Orbweaver spider</name>
    <name type="synonym">Epeira ventricosa</name>
    <dbReference type="NCBI Taxonomy" id="182803"/>
    <lineage>
        <taxon>Eukaryota</taxon>
        <taxon>Metazoa</taxon>
        <taxon>Ecdysozoa</taxon>
        <taxon>Arthropoda</taxon>
        <taxon>Chelicerata</taxon>
        <taxon>Arachnida</taxon>
        <taxon>Araneae</taxon>
        <taxon>Araneomorphae</taxon>
        <taxon>Entelegynae</taxon>
        <taxon>Araneoidea</taxon>
        <taxon>Araneidae</taxon>
        <taxon>Araneus</taxon>
    </lineage>
</organism>
<protein>
    <submittedName>
        <fullName evidence="2">Uncharacterized protein</fullName>
    </submittedName>
</protein>
<dbReference type="OrthoDB" id="6410692at2759"/>
<evidence type="ECO:0000313" key="2">
    <source>
        <dbReference type="EMBL" id="GBM43493.1"/>
    </source>
</evidence>
<dbReference type="EMBL" id="BGPR01096856">
    <property type="protein sequence ID" value="GBM43493.1"/>
    <property type="molecule type" value="Genomic_DNA"/>
</dbReference>
<dbReference type="Proteomes" id="UP000499080">
    <property type="component" value="Unassembled WGS sequence"/>
</dbReference>
<proteinExistence type="predicted"/>
<keyword evidence="1" id="KW-1133">Transmembrane helix</keyword>
<feature type="transmembrane region" description="Helical" evidence="1">
    <location>
        <begin position="63"/>
        <end position="79"/>
    </location>
</feature>
<accession>A0A4Y2FQM8</accession>
<reference evidence="2 3" key="1">
    <citation type="journal article" date="2019" name="Sci. Rep.">
        <title>Orb-weaving spider Araneus ventricosus genome elucidates the spidroin gene catalogue.</title>
        <authorList>
            <person name="Kono N."/>
            <person name="Nakamura H."/>
            <person name="Ohtoshi R."/>
            <person name="Moran D.A.P."/>
            <person name="Shinohara A."/>
            <person name="Yoshida Y."/>
            <person name="Fujiwara M."/>
            <person name="Mori M."/>
            <person name="Tomita M."/>
            <person name="Arakawa K."/>
        </authorList>
    </citation>
    <scope>NUCLEOTIDE SEQUENCE [LARGE SCALE GENOMIC DNA]</scope>
</reference>
<keyword evidence="1" id="KW-0812">Transmembrane</keyword>
<name>A0A4Y2FQM8_ARAVE</name>
<keyword evidence="3" id="KW-1185">Reference proteome</keyword>
<keyword evidence="1" id="KW-0472">Membrane</keyword>
<evidence type="ECO:0000313" key="3">
    <source>
        <dbReference type="Proteomes" id="UP000499080"/>
    </source>
</evidence>
<gene>
    <name evidence="2" type="ORF">AVEN_166290_1</name>
</gene>
<sequence length="416" mass="48628">MTSWKRGVKTLSKNNTCGTLNPIFVTETSFWKLNPLYQPKLYIMMVYGSGGFIPWKFPTNNGLGVIIASFLIWLVIQWSRSHHSKFLDMVGNYQCPFQKETRLYLKLDSQAQVYTFQDLDGHYRLVFEWEQGTFLKPLEKSPTSSLLNALDPYDKVLEHFRTFSPPSYELNEFMIRKPVTCVENLDVLKDDEFLIAHKLDGIFGLVFSYANYIKEKWEGYVKKRHNGITLGDGIVFAAEKMPDNTVVLLDVYQVRGVPTAKWCRQNILVNYFSLLHLPEGYQVQKYCYSVMQLTNCPYPTDGYICHNMRTDEIFKVKTNHSLDVVYMDGFFWLPSKDKPGLCKRFKSLENNTFLKEGHVYEVSNRSGRVIRERTDRFTGNTWQQIENILAKQPWQGPPMQEVIKVKRMNSRRKTRA</sequence>
<evidence type="ECO:0000256" key="1">
    <source>
        <dbReference type="SAM" id="Phobius"/>
    </source>
</evidence>